<comment type="caution">
    <text evidence="1">The sequence shown here is derived from an EMBL/GenBank/DDBJ whole genome shotgun (WGS) entry which is preliminary data.</text>
</comment>
<organism evidence="1 2">
    <name type="scientific">Mailhella massiliensis</name>
    <dbReference type="NCBI Taxonomy" id="1903261"/>
    <lineage>
        <taxon>Bacteria</taxon>
        <taxon>Pseudomonadati</taxon>
        <taxon>Thermodesulfobacteriota</taxon>
        <taxon>Desulfovibrionia</taxon>
        <taxon>Desulfovibrionales</taxon>
        <taxon>Desulfovibrionaceae</taxon>
        <taxon>Mailhella</taxon>
    </lineage>
</organism>
<dbReference type="EMBL" id="DYZA01000151">
    <property type="protein sequence ID" value="HJD97473.1"/>
    <property type="molecule type" value="Genomic_DNA"/>
</dbReference>
<dbReference type="Proteomes" id="UP000698963">
    <property type="component" value="Unassembled WGS sequence"/>
</dbReference>
<accession>A0A921DRV4</accession>
<evidence type="ECO:0000313" key="1">
    <source>
        <dbReference type="EMBL" id="HJD97473.1"/>
    </source>
</evidence>
<reference evidence="1" key="1">
    <citation type="journal article" date="2021" name="PeerJ">
        <title>Extensive microbial diversity within the chicken gut microbiome revealed by metagenomics and culture.</title>
        <authorList>
            <person name="Gilroy R."/>
            <person name="Ravi A."/>
            <person name="Getino M."/>
            <person name="Pursley I."/>
            <person name="Horton D.L."/>
            <person name="Alikhan N.F."/>
            <person name="Baker D."/>
            <person name="Gharbi K."/>
            <person name="Hall N."/>
            <person name="Watson M."/>
            <person name="Adriaenssens E.M."/>
            <person name="Foster-Nyarko E."/>
            <person name="Jarju S."/>
            <person name="Secka A."/>
            <person name="Antonio M."/>
            <person name="Oren A."/>
            <person name="Chaudhuri R.R."/>
            <person name="La Ragione R."/>
            <person name="Hildebrand F."/>
            <person name="Pallen M.J."/>
        </authorList>
    </citation>
    <scope>NUCLEOTIDE SEQUENCE</scope>
    <source>
        <strain evidence="1">ChiGjej2B2-19336</strain>
    </source>
</reference>
<evidence type="ECO:0000313" key="2">
    <source>
        <dbReference type="Proteomes" id="UP000698963"/>
    </source>
</evidence>
<reference evidence="1" key="2">
    <citation type="submission" date="2021-09" db="EMBL/GenBank/DDBJ databases">
        <authorList>
            <person name="Gilroy R."/>
        </authorList>
    </citation>
    <scope>NUCLEOTIDE SEQUENCE</scope>
    <source>
        <strain evidence="1">ChiGjej2B2-19336</strain>
    </source>
</reference>
<proteinExistence type="predicted"/>
<sequence length="132" mass="14013">MEYEVVFPGGFKALNGARRCRLRRLSSEAKAVLLESLEDARGILVLGDVFLLSPGFSLALSHEERAALGRAEGAGDKGIAVFCRLSVPSEYPLAAGFDLSQLVLVDTATGRGLCVSRPLQPLVSLKDKDPGA</sequence>
<gene>
    <name evidence="1" type="ORF">K8W16_07495</name>
</gene>
<name>A0A921DRV4_9BACT</name>
<dbReference type="AlphaFoldDB" id="A0A921DRV4"/>
<dbReference type="RefSeq" id="WP_304122527.1">
    <property type="nucleotide sequence ID" value="NZ_DYZA01000151.1"/>
</dbReference>
<protein>
    <submittedName>
        <fullName evidence="1">Uncharacterized protein</fullName>
    </submittedName>
</protein>